<protein>
    <submittedName>
        <fullName evidence="2">Uncharacterized protein</fullName>
    </submittedName>
</protein>
<reference evidence="2" key="1">
    <citation type="submission" date="2021-09" db="EMBL/GenBank/DDBJ databases">
        <title>The genome of Mauremys mutica provides insights into the evolution of semi-aquatic lifestyle.</title>
        <authorList>
            <person name="Gong S."/>
            <person name="Gao Y."/>
        </authorList>
    </citation>
    <scope>NUCLEOTIDE SEQUENCE</scope>
    <source>
        <strain evidence="2">MM-2020</strain>
        <tissue evidence="2">Muscle</tissue>
    </source>
</reference>
<evidence type="ECO:0000313" key="3">
    <source>
        <dbReference type="Proteomes" id="UP000827986"/>
    </source>
</evidence>
<comment type="caution">
    <text evidence="2">The sequence shown here is derived from an EMBL/GenBank/DDBJ whole genome shotgun (WGS) entry which is preliminary data.</text>
</comment>
<dbReference type="AlphaFoldDB" id="A0A9D4AZK7"/>
<dbReference type="Proteomes" id="UP000827986">
    <property type="component" value="Unassembled WGS sequence"/>
</dbReference>
<evidence type="ECO:0000313" key="2">
    <source>
        <dbReference type="EMBL" id="KAH1174615.1"/>
    </source>
</evidence>
<feature type="compositionally biased region" description="Low complexity" evidence="1">
    <location>
        <begin position="107"/>
        <end position="116"/>
    </location>
</feature>
<gene>
    <name evidence="2" type="ORF">KIL84_008606</name>
</gene>
<dbReference type="EMBL" id="JAHDVG010000479">
    <property type="protein sequence ID" value="KAH1174615.1"/>
    <property type="molecule type" value="Genomic_DNA"/>
</dbReference>
<organism evidence="2 3">
    <name type="scientific">Mauremys mutica</name>
    <name type="common">yellowpond turtle</name>
    <dbReference type="NCBI Taxonomy" id="74926"/>
    <lineage>
        <taxon>Eukaryota</taxon>
        <taxon>Metazoa</taxon>
        <taxon>Chordata</taxon>
        <taxon>Craniata</taxon>
        <taxon>Vertebrata</taxon>
        <taxon>Euteleostomi</taxon>
        <taxon>Archelosauria</taxon>
        <taxon>Testudinata</taxon>
        <taxon>Testudines</taxon>
        <taxon>Cryptodira</taxon>
        <taxon>Durocryptodira</taxon>
        <taxon>Testudinoidea</taxon>
        <taxon>Geoemydidae</taxon>
        <taxon>Geoemydinae</taxon>
        <taxon>Mauremys</taxon>
    </lineage>
</organism>
<accession>A0A9D4AZK7</accession>
<sequence>MSKAQTLLPPSLTTSCRNGHVPHYEQLTPIIGHPTQVLVCSTYTEGTVVPVPLSHSMSAALDLLREMQLSGHSEHEPSLPTPVSAALQGKPEQVSFCLGSSLNSAEASRSAAQSQQWEDGSQEEMKHS</sequence>
<dbReference type="PROSITE" id="PS51257">
    <property type="entry name" value="PROKAR_LIPOPROTEIN"/>
    <property type="match status" value="1"/>
</dbReference>
<name>A0A9D4AZK7_9SAUR</name>
<proteinExistence type="predicted"/>
<keyword evidence="3" id="KW-1185">Reference proteome</keyword>
<evidence type="ECO:0000256" key="1">
    <source>
        <dbReference type="SAM" id="MobiDB-lite"/>
    </source>
</evidence>
<feature type="region of interest" description="Disordered" evidence="1">
    <location>
        <begin position="107"/>
        <end position="128"/>
    </location>
</feature>